<evidence type="ECO:0008006" key="4">
    <source>
        <dbReference type="Google" id="ProtNLM"/>
    </source>
</evidence>
<comment type="caution">
    <text evidence="2">The sequence shown here is derived from an EMBL/GenBank/DDBJ whole genome shotgun (WGS) entry which is preliminary data.</text>
</comment>
<evidence type="ECO:0000313" key="3">
    <source>
        <dbReference type="Proteomes" id="UP000284842"/>
    </source>
</evidence>
<feature type="compositionally biased region" description="Polar residues" evidence="1">
    <location>
        <begin position="324"/>
        <end position="340"/>
    </location>
</feature>
<dbReference type="AlphaFoldDB" id="A0A409YFT1"/>
<evidence type="ECO:0000313" key="2">
    <source>
        <dbReference type="EMBL" id="PPR01844.1"/>
    </source>
</evidence>
<dbReference type="EMBL" id="NHTK01001210">
    <property type="protein sequence ID" value="PPR01844.1"/>
    <property type="molecule type" value="Genomic_DNA"/>
</dbReference>
<dbReference type="Proteomes" id="UP000284842">
    <property type="component" value="Unassembled WGS sequence"/>
</dbReference>
<sequence length="415" mass="47635">MAHPRTVFDSPEGRIATTGSGKDVELTNRKTDVDRRVQAIALTGNKCLIEHRANSESSHMSIQLCHIFGRANSLNNRLMTSIEYFWGLKKYSLNLDSRYNCMYAGNDLHGMFDHGGWCLIPEKQILLDYQEATNADGFHHGKTLYKAMHPEPKKLKDTDEDESKDDNHYTYKLVPLDSEMKKTLIHRFHVEVPTDPSHFTTYFYPFNDLPPIRSHIHPKFVIISLGKLMGNPYRFLSDNRLAPYHEHLTIINALWTKWSKELRPSQEYDDEFEELDLDDEPRPPKNSTDHHSYKAPTDKKGKSKADSDRRTTRSLSKKLKNAKDSQVASTSQIASTSDATMDNADALEAETTRSDRTDPGRIRETIVIRQVEDLFDEELEYVDDDGNRKREASRSPTCSIRETLSNAGSKRARKE</sequence>
<feature type="compositionally biased region" description="Basic and acidic residues" evidence="1">
    <location>
        <begin position="350"/>
        <end position="363"/>
    </location>
</feature>
<dbReference type="OrthoDB" id="3133596at2759"/>
<name>A0A409YFT1_9AGAR</name>
<keyword evidence="3" id="KW-1185">Reference proteome</keyword>
<feature type="region of interest" description="Disordered" evidence="1">
    <location>
        <begin position="1"/>
        <end position="20"/>
    </location>
</feature>
<dbReference type="InParanoid" id="A0A409YFT1"/>
<feature type="compositionally biased region" description="Basic and acidic residues" evidence="1">
    <location>
        <begin position="280"/>
        <end position="311"/>
    </location>
</feature>
<feature type="region of interest" description="Disordered" evidence="1">
    <location>
        <begin position="269"/>
        <end position="363"/>
    </location>
</feature>
<feature type="compositionally biased region" description="Acidic residues" evidence="1">
    <location>
        <begin position="269"/>
        <end position="279"/>
    </location>
</feature>
<accession>A0A409YFT1</accession>
<evidence type="ECO:0000256" key="1">
    <source>
        <dbReference type="SAM" id="MobiDB-lite"/>
    </source>
</evidence>
<feature type="region of interest" description="Disordered" evidence="1">
    <location>
        <begin position="380"/>
        <end position="415"/>
    </location>
</feature>
<dbReference type="STRING" id="181874.A0A409YFT1"/>
<organism evidence="2 3">
    <name type="scientific">Panaeolus cyanescens</name>
    <dbReference type="NCBI Taxonomy" id="181874"/>
    <lineage>
        <taxon>Eukaryota</taxon>
        <taxon>Fungi</taxon>
        <taxon>Dikarya</taxon>
        <taxon>Basidiomycota</taxon>
        <taxon>Agaricomycotina</taxon>
        <taxon>Agaricomycetes</taxon>
        <taxon>Agaricomycetidae</taxon>
        <taxon>Agaricales</taxon>
        <taxon>Agaricineae</taxon>
        <taxon>Galeropsidaceae</taxon>
        <taxon>Panaeolus</taxon>
    </lineage>
</organism>
<protein>
    <recommendedName>
        <fullName evidence="4">HNH nuclease domain-containing protein</fullName>
    </recommendedName>
</protein>
<proteinExistence type="predicted"/>
<gene>
    <name evidence="2" type="ORF">CVT24_001732</name>
</gene>
<feature type="compositionally biased region" description="Polar residues" evidence="1">
    <location>
        <begin position="394"/>
        <end position="408"/>
    </location>
</feature>
<reference evidence="2 3" key="1">
    <citation type="journal article" date="2018" name="Evol. Lett.">
        <title>Horizontal gene cluster transfer increased hallucinogenic mushroom diversity.</title>
        <authorList>
            <person name="Reynolds H.T."/>
            <person name="Vijayakumar V."/>
            <person name="Gluck-Thaler E."/>
            <person name="Korotkin H.B."/>
            <person name="Matheny P.B."/>
            <person name="Slot J.C."/>
        </authorList>
    </citation>
    <scope>NUCLEOTIDE SEQUENCE [LARGE SCALE GENOMIC DNA]</scope>
    <source>
        <strain evidence="2 3">2629</strain>
    </source>
</reference>